<reference evidence="1 3" key="1">
    <citation type="submission" date="2016-04" db="EMBL/GenBank/DDBJ databases">
        <title>Complete genome sequencing and analysis of CBMB27, Methylobacterium phyllosphaerae isolated from leaf tissues of rice (Oryza sativa L.).</title>
        <authorList>
            <person name="Lee Y."/>
            <person name="Hwangbo K."/>
            <person name="Chung H."/>
            <person name="Yoo J."/>
            <person name="Kim K.Y."/>
            <person name="Sa T.M."/>
            <person name="Um Y."/>
            <person name="Madhaiyan M."/>
        </authorList>
    </citation>
    <scope>NUCLEOTIDE SEQUENCE [LARGE SCALE GENOMIC DNA]</scope>
    <source>
        <strain evidence="1 3">CBMB27</strain>
    </source>
</reference>
<dbReference type="EMBL" id="FOPK01000017">
    <property type="protein sequence ID" value="SFH22514.1"/>
    <property type="molecule type" value="Genomic_DNA"/>
</dbReference>
<accession>A0AAE8HU52</accession>
<reference evidence="2 4" key="2">
    <citation type="submission" date="2016-10" db="EMBL/GenBank/DDBJ databases">
        <authorList>
            <person name="Varghese N."/>
            <person name="Submissions S."/>
        </authorList>
    </citation>
    <scope>NUCLEOTIDE SEQUENCE [LARGE SCALE GENOMIC DNA]</scope>
    <source>
        <strain evidence="2 4">CBMB27</strain>
    </source>
</reference>
<gene>
    <name evidence="1" type="ORF">MCBMB27_03933</name>
    <name evidence="2" type="ORF">SAMN05192567_1172</name>
</gene>
<dbReference type="Proteomes" id="UP000199140">
    <property type="component" value="Unassembled WGS sequence"/>
</dbReference>
<evidence type="ECO:0000313" key="4">
    <source>
        <dbReference type="Proteomes" id="UP000199140"/>
    </source>
</evidence>
<proteinExistence type="predicted"/>
<sequence length="57" mass="5941">MVVGLEPRLNPHAATEGASIVQRFTEGPPGRSALRFVDGGTGNRLDRFGSFAGKKGG</sequence>
<dbReference type="Proteomes" id="UP000185487">
    <property type="component" value="Chromosome"/>
</dbReference>
<name>A0AAE8HU52_9HYPH</name>
<keyword evidence="3" id="KW-1185">Reference proteome</keyword>
<dbReference type="EMBL" id="CP015367">
    <property type="protein sequence ID" value="APT33224.1"/>
    <property type="molecule type" value="Genomic_DNA"/>
</dbReference>
<dbReference type="KEGG" id="mphy:MCBMB27_03933"/>
<evidence type="ECO:0000313" key="2">
    <source>
        <dbReference type="EMBL" id="SFH22514.1"/>
    </source>
</evidence>
<protein>
    <submittedName>
        <fullName evidence="2">Uncharacterized protein</fullName>
    </submittedName>
</protein>
<dbReference type="AlphaFoldDB" id="A0AAE8HU52"/>
<evidence type="ECO:0000313" key="3">
    <source>
        <dbReference type="Proteomes" id="UP000185487"/>
    </source>
</evidence>
<evidence type="ECO:0000313" key="1">
    <source>
        <dbReference type="EMBL" id="APT33224.1"/>
    </source>
</evidence>
<organism evidence="2 4">
    <name type="scientific">Methylobacterium phyllosphaerae</name>
    <dbReference type="NCBI Taxonomy" id="418223"/>
    <lineage>
        <taxon>Bacteria</taxon>
        <taxon>Pseudomonadati</taxon>
        <taxon>Pseudomonadota</taxon>
        <taxon>Alphaproteobacteria</taxon>
        <taxon>Hyphomicrobiales</taxon>
        <taxon>Methylobacteriaceae</taxon>
        <taxon>Methylobacterium</taxon>
    </lineage>
</organism>